<dbReference type="PANTHER" id="PTHR38477">
    <property type="entry name" value="HYPOTHETICAL EXPORTED PROTEIN"/>
    <property type="match status" value="1"/>
</dbReference>
<dbReference type="PANTHER" id="PTHR38477:SF1">
    <property type="entry name" value="MUREIN L,D-TRANSPEPTIDASE CATALYTIC DOMAIN FAMILY PROTEIN"/>
    <property type="match status" value="1"/>
</dbReference>
<organism evidence="2 3">
    <name type="scientific">Alteraurantiacibacter aestuarii</name>
    <dbReference type="NCBI Taxonomy" id="650004"/>
    <lineage>
        <taxon>Bacteria</taxon>
        <taxon>Pseudomonadati</taxon>
        <taxon>Pseudomonadota</taxon>
        <taxon>Alphaproteobacteria</taxon>
        <taxon>Sphingomonadales</taxon>
        <taxon>Erythrobacteraceae</taxon>
        <taxon>Alteraurantiacibacter</taxon>
    </lineage>
</organism>
<dbReference type="Proteomes" id="UP000435243">
    <property type="component" value="Unassembled WGS sequence"/>
</dbReference>
<sequence>MIFNRRQFLGASVAATSCLAAPRAFAAPWTTSRPRLLPQALTALDTHSSQITQRDVIGLVDFSAHSRELRFQLVNVASGDVAAEWLVAHGRGSDRANSGFVSQFSNQPGSNASSRGSFLIANAYVGRHGRSRRLIGLEPQNNLALDRAIVIHGANYVDRDMARQQGRIGRSLGCFTVEMREIEAVLEKLPEGCLLFASK</sequence>
<name>A0A844ZMU8_9SPHN</name>
<gene>
    <name evidence="2" type="ORF">GRI32_06600</name>
</gene>
<proteinExistence type="predicted"/>
<feature type="signal peptide" evidence="1">
    <location>
        <begin position="1"/>
        <end position="26"/>
    </location>
</feature>
<dbReference type="PROSITE" id="PS51257">
    <property type="entry name" value="PROKAR_LIPOPROTEIN"/>
    <property type="match status" value="1"/>
</dbReference>
<dbReference type="PROSITE" id="PS51318">
    <property type="entry name" value="TAT"/>
    <property type="match status" value="1"/>
</dbReference>
<dbReference type="InterPro" id="IPR006311">
    <property type="entry name" value="TAT_signal"/>
</dbReference>
<keyword evidence="3" id="KW-1185">Reference proteome</keyword>
<accession>A0A844ZMU8</accession>
<protein>
    <submittedName>
        <fullName evidence="2">Twin-arginine translocation pathway signal protein</fullName>
    </submittedName>
</protein>
<dbReference type="OrthoDB" id="9815195at2"/>
<evidence type="ECO:0000256" key="1">
    <source>
        <dbReference type="SAM" id="SignalP"/>
    </source>
</evidence>
<dbReference type="Pfam" id="PF13645">
    <property type="entry name" value="YkuD_2"/>
    <property type="match status" value="1"/>
</dbReference>
<comment type="caution">
    <text evidence="2">The sequence shown here is derived from an EMBL/GenBank/DDBJ whole genome shotgun (WGS) entry which is preliminary data.</text>
</comment>
<keyword evidence="1" id="KW-0732">Signal</keyword>
<reference evidence="2 3" key="1">
    <citation type="submission" date="2019-12" db="EMBL/GenBank/DDBJ databases">
        <title>Genomic-based taxomic classification of the family Erythrobacteraceae.</title>
        <authorList>
            <person name="Xu L."/>
        </authorList>
    </citation>
    <scope>NUCLEOTIDE SEQUENCE [LARGE SCALE GENOMIC DNA]</scope>
    <source>
        <strain evidence="2 3">JCM 16339</strain>
    </source>
</reference>
<dbReference type="EMBL" id="WTYY01000003">
    <property type="protein sequence ID" value="MXO88406.1"/>
    <property type="molecule type" value="Genomic_DNA"/>
</dbReference>
<feature type="chain" id="PRO_5032378630" evidence="1">
    <location>
        <begin position="27"/>
        <end position="199"/>
    </location>
</feature>
<dbReference type="AlphaFoldDB" id="A0A844ZMU8"/>
<evidence type="ECO:0000313" key="2">
    <source>
        <dbReference type="EMBL" id="MXO88406.1"/>
    </source>
</evidence>
<evidence type="ECO:0000313" key="3">
    <source>
        <dbReference type="Proteomes" id="UP000435243"/>
    </source>
</evidence>
<dbReference type="InterPro" id="IPR032676">
    <property type="entry name" value="YkuD_2"/>
</dbReference>